<feature type="compositionally biased region" description="Basic and acidic residues" evidence="1">
    <location>
        <begin position="36"/>
        <end position="47"/>
    </location>
</feature>
<sequence length="314" mass="34346">AAPARLPAPLLNVPNRSPAEDGELEDGEICDDDTEERAPPRRGDGSRPRGGAPPRPRKPHKHPHGAPPHLGHPPPDFRHLIGPDRPPSPPPQQQPPGLGSHGEPGPRSSFWERSHGALGRFRHRGMPNGGPGGWSRGGRGGNSRPPPGRYLPRGAGQGFIDYILRSLMQTSEKPLGRNRLRKVAHGAPRPESSGDESFEDLLSKYKQIQIELECIRKEETMALEPRTSPVRDDVVECVAAALTDTKAEPGLALSPAAAADEVSELERKKVFQAFNIKPLRQKLPTPADLDELQKKWAKPDGEFVIRMFAFTSQL</sequence>
<dbReference type="InterPro" id="IPR039278">
    <property type="entry name" value="Red1"/>
</dbReference>
<dbReference type="GO" id="GO:0000178">
    <property type="term" value="C:exosome (RNase complex)"/>
    <property type="evidence" value="ECO:0007669"/>
    <property type="project" value="TreeGrafter"/>
</dbReference>
<feature type="region of interest" description="Disordered" evidence="1">
    <location>
        <begin position="1"/>
        <end position="155"/>
    </location>
</feature>
<accession>A0A3P9CZC5</accession>
<reference evidence="2" key="1">
    <citation type="submission" date="2025-08" db="UniProtKB">
        <authorList>
            <consortium name="Ensembl"/>
        </authorList>
    </citation>
    <scope>IDENTIFICATION</scope>
</reference>
<evidence type="ECO:0000313" key="3">
    <source>
        <dbReference type="Proteomes" id="UP000265160"/>
    </source>
</evidence>
<organism evidence="2 3">
    <name type="scientific">Maylandia zebra</name>
    <name type="common">zebra mbuna</name>
    <dbReference type="NCBI Taxonomy" id="106582"/>
    <lineage>
        <taxon>Eukaryota</taxon>
        <taxon>Metazoa</taxon>
        <taxon>Chordata</taxon>
        <taxon>Craniata</taxon>
        <taxon>Vertebrata</taxon>
        <taxon>Euteleostomi</taxon>
        <taxon>Actinopterygii</taxon>
        <taxon>Neopterygii</taxon>
        <taxon>Teleostei</taxon>
        <taxon>Neoteleostei</taxon>
        <taxon>Acanthomorphata</taxon>
        <taxon>Ovalentaria</taxon>
        <taxon>Cichlomorphae</taxon>
        <taxon>Cichliformes</taxon>
        <taxon>Cichlidae</taxon>
        <taxon>African cichlids</taxon>
        <taxon>Pseudocrenilabrinae</taxon>
        <taxon>Haplochromini</taxon>
        <taxon>Maylandia</taxon>
        <taxon>Maylandia zebra complex</taxon>
    </lineage>
</organism>
<feature type="compositionally biased region" description="Acidic residues" evidence="1">
    <location>
        <begin position="20"/>
        <end position="35"/>
    </location>
</feature>
<evidence type="ECO:0000256" key="1">
    <source>
        <dbReference type="SAM" id="MobiDB-lite"/>
    </source>
</evidence>
<dbReference type="GO" id="GO:0005634">
    <property type="term" value="C:nucleus"/>
    <property type="evidence" value="ECO:0007669"/>
    <property type="project" value="TreeGrafter"/>
</dbReference>
<evidence type="ECO:0000313" key="2">
    <source>
        <dbReference type="Ensembl" id="ENSMZEP00005027449.1"/>
    </source>
</evidence>
<dbReference type="Ensembl" id="ENSMZET00005028322.1">
    <property type="protein sequence ID" value="ENSMZEP00005027449.1"/>
    <property type="gene ID" value="ENSMZEG00005020465.1"/>
</dbReference>
<feature type="compositionally biased region" description="Pro residues" evidence="1">
    <location>
        <begin position="84"/>
        <end position="94"/>
    </location>
</feature>
<feature type="compositionally biased region" description="Basic residues" evidence="1">
    <location>
        <begin position="55"/>
        <end position="64"/>
    </location>
</feature>
<dbReference type="PANTHER" id="PTHR21563:SF3">
    <property type="entry name" value="ZINC FINGER C3H1 DOMAIN-CONTAINING PROTEIN"/>
    <property type="match status" value="1"/>
</dbReference>
<dbReference type="AlphaFoldDB" id="A0A3P9CZC5"/>
<protein>
    <submittedName>
        <fullName evidence="2">Uncharacterized protein</fullName>
    </submittedName>
</protein>
<reference evidence="2" key="2">
    <citation type="submission" date="2025-09" db="UniProtKB">
        <authorList>
            <consortium name="Ensembl"/>
        </authorList>
    </citation>
    <scope>IDENTIFICATION</scope>
</reference>
<dbReference type="GeneTree" id="ENSGT00390000001116"/>
<proteinExistence type="predicted"/>
<feature type="compositionally biased region" description="Gly residues" evidence="1">
    <location>
        <begin position="127"/>
        <end position="141"/>
    </location>
</feature>
<name>A0A3P9CZC5_9CICH</name>
<dbReference type="Proteomes" id="UP000265160">
    <property type="component" value="Unplaced"/>
</dbReference>
<feature type="compositionally biased region" description="Low complexity" evidence="1">
    <location>
        <begin position="1"/>
        <end position="11"/>
    </location>
</feature>
<keyword evidence="3" id="KW-1185">Reference proteome</keyword>
<dbReference type="PANTHER" id="PTHR21563">
    <property type="entry name" value="ZINC FINGER C3H1 DOMAIN-CONTAINING PROTEIN"/>
    <property type="match status" value="1"/>
</dbReference>